<feature type="region of interest" description="Disordered" evidence="1">
    <location>
        <begin position="311"/>
        <end position="349"/>
    </location>
</feature>
<dbReference type="Gene3D" id="1.20.58.1880">
    <property type="match status" value="1"/>
</dbReference>
<organism evidence="3 4">
    <name type="scientific">Chilo suppressalis</name>
    <name type="common">Asiatic rice borer moth</name>
    <dbReference type="NCBI Taxonomy" id="168631"/>
    <lineage>
        <taxon>Eukaryota</taxon>
        <taxon>Metazoa</taxon>
        <taxon>Ecdysozoa</taxon>
        <taxon>Arthropoda</taxon>
        <taxon>Hexapoda</taxon>
        <taxon>Insecta</taxon>
        <taxon>Pterygota</taxon>
        <taxon>Neoptera</taxon>
        <taxon>Endopterygota</taxon>
        <taxon>Lepidoptera</taxon>
        <taxon>Glossata</taxon>
        <taxon>Ditrysia</taxon>
        <taxon>Pyraloidea</taxon>
        <taxon>Crambidae</taxon>
        <taxon>Crambinae</taxon>
        <taxon>Chilo</taxon>
    </lineage>
</organism>
<feature type="compositionally biased region" description="Acidic residues" evidence="1">
    <location>
        <begin position="318"/>
        <end position="333"/>
    </location>
</feature>
<dbReference type="Gene3D" id="3.40.140.10">
    <property type="entry name" value="Cytidine Deaminase, domain 2"/>
    <property type="match status" value="1"/>
</dbReference>
<dbReference type="SUPFAM" id="SSF102712">
    <property type="entry name" value="JAB1/MPN domain"/>
    <property type="match status" value="1"/>
</dbReference>
<name>A0ABN8L3G6_CHISP</name>
<dbReference type="Proteomes" id="UP001153292">
    <property type="component" value="Chromosome 10"/>
</dbReference>
<feature type="region of interest" description="Disordered" evidence="1">
    <location>
        <begin position="242"/>
        <end position="287"/>
    </location>
</feature>
<gene>
    <name evidence="3" type="ORF">CHILSU_LOCUS789</name>
</gene>
<dbReference type="InterPro" id="IPR037518">
    <property type="entry name" value="MPN"/>
</dbReference>
<protein>
    <recommendedName>
        <fullName evidence="2">MPN domain-containing protein</fullName>
    </recommendedName>
</protein>
<feature type="compositionally biased region" description="Basic and acidic residues" evidence="1">
    <location>
        <begin position="253"/>
        <end position="267"/>
    </location>
</feature>
<feature type="compositionally biased region" description="Basic and acidic residues" evidence="1">
    <location>
        <begin position="334"/>
        <end position="347"/>
    </location>
</feature>
<sequence length="652" mass="72783">MADDDEIDILGDFSFNSCFAQNNQGIPSCSNREDTVHPQWLLDSTANNWYDIQSKSKNRQRDSLARKMSESSVDRDSTEVLTTWNQMERDLLAREMAKYGRNTRKISETIKTKTEAEIQALIEAEYGVNLDTPIFGLEKNEEHGDVPAVVQEEIVTEDASNTARTTKKPFQKKSYNTKSKMSLLKSNVIENIKNDALDIKPSELIYEDDLIIGSTESIGSDMDLTDIVSKNIGKVQKTKIGKKIGNHRRKISRNYDNKKNKSKDLLKSPKGRQTKESSLSEDSAKSPKMQIVFSSGLALPVSEGEQVIKIAKKKDSESESDIDIDVDSGEEDDSSSKQKEKVSKSQVEEAPIAMPLRKFEPMPRRQKKKINLDGGGGFTIMHTENGDLYEIASEPRKERQARKQPIHLIECHIYNADRPAPFFVSLHVSALISMDVHGHSSRGEVMGLVGGEYSPPHLTVAAYRHAAAAAGSTHCDMDPVSQSLAGCWLQSLGHTVCGWHHSHPRWSPAPSALDLRSQRAFQRALHPAPALAIIISQHWPPGRDASRYRCIRIEDEDSDADPPAGYQFSVKLVPDLSTDKLADLLDQLASMLADRAHDDLSVDVNSDVCPEAKMTYLEKCISSVSHHMRSAGYEDNDIVTQRLVQGIREVFR</sequence>
<dbReference type="PANTHER" id="PTHR10410">
    <property type="entry name" value="EUKARYOTIC TRANSLATION INITIATION FACTOR 3 -RELATED"/>
    <property type="match status" value="1"/>
</dbReference>
<reference evidence="3" key="1">
    <citation type="submission" date="2021-12" db="EMBL/GenBank/DDBJ databases">
        <authorList>
            <person name="King R."/>
        </authorList>
    </citation>
    <scope>NUCLEOTIDE SEQUENCE</scope>
</reference>
<dbReference type="PROSITE" id="PS50249">
    <property type="entry name" value="MPN"/>
    <property type="match status" value="1"/>
</dbReference>
<accession>A0ABN8L3G6</accession>
<dbReference type="EMBL" id="OU963903">
    <property type="protein sequence ID" value="CAH2980053.1"/>
    <property type="molecule type" value="Genomic_DNA"/>
</dbReference>
<evidence type="ECO:0000313" key="4">
    <source>
        <dbReference type="Proteomes" id="UP001153292"/>
    </source>
</evidence>
<feature type="compositionally biased region" description="Basic residues" evidence="1">
    <location>
        <begin position="242"/>
        <end position="252"/>
    </location>
</feature>
<proteinExistence type="predicted"/>
<keyword evidence="4" id="KW-1185">Reference proteome</keyword>
<feature type="domain" description="MPN" evidence="2">
    <location>
        <begin position="424"/>
        <end position="552"/>
    </location>
</feature>
<evidence type="ECO:0000259" key="2">
    <source>
        <dbReference type="PROSITE" id="PS50249"/>
    </source>
</evidence>
<evidence type="ECO:0000313" key="3">
    <source>
        <dbReference type="EMBL" id="CAH2980053.1"/>
    </source>
</evidence>
<evidence type="ECO:0000256" key="1">
    <source>
        <dbReference type="SAM" id="MobiDB-lite"/>
    </source>
</evidence>
<dbReference type="InterPro" id="IPR050242">
    <property type="entry name" value="JAMM_MPN+_peptidase_M67A"/>
</dbReference>